<dbReference type="AlphaFoldDB" id="A0A518D4M3"/>
<protein>
    <recommendedName>
        <fullName evidence="2">Beta-lactamase hydrolase-like protein phosphatase-like domain-containing protein</fullName>
    </recommendedName>
</protein>
<dbReference type="EMBL" id="CP036290">
    <property type="protein sequence ID" value="QDU86410.1"/>
    <property type="molecule type" value="Genomic_DNA"/>
</dbReference>
<reference evidence="3 4" key="1">
    <citation type="submission" date="2019-02" db="EMBL/GenBank/DDBJ databases">
        <title>Deep-cultivation of Planctomycetes and their phenomic and genomic characterization uncovers novel biology.</title>
        <authorList>
            <person name="Wiegand S."/>
            <person name="Jogler M."/>
            <person name="Boedeker C."/>
            <person name="Pinto D."/>
            <person name="Vollmers J."/>
            <person name="Rivas-Marin E."/>
            <person name="Kohn T."/>
            <person name="Peeters S.H."/>
            <person name="Heuer A."/>
            <person name="Rast P."/>
            <person name="Oberbeckmann S."/>
            <person name="Bunk B."/>
            <person name="Jeske O."/>
            <person name="Meyerdierks A."/>
            <person name="Storesund J.E."/>
            <person name="Kallscheuer N."/>
            <person name="Luecker S."/>
            <person name="Lage O.M."/>
            <person name="Pohl T."/>
            <person name="Merkel B.J."/>
            <person name="Hornburger P."/>
            <person name="Mueller R.-W."/>
            <person name="Bruemmer F."/>
            <person name="Labrenz M."/>
            <person name="Spormann A.M."/>
            <person name="Op den Camp H."/>
            <person name="Overmann J."/>
            <person name="Amann R."/>
            <person name="Jetten M.S.M."/>
            <person name="Mascher T."/>
            <person name="Medema M.H."/>
            <person name="Devos D.P."/>
            <person name="Kaster A.-K."/>
            <person name="Ovreas L."/>
            <person name="Rohde M."/>
            <person name="Galperin M.Y."/>
            <person name="Jogler C."/>
        </authorList>
    </citation>
    <scope>NUCLEOTIDE SEQUENCE [LARGE SCALE GENOMIC DNA]</scope>
    <source>
        <strain evidence="3 4">Pla163</strain>
    </source>
</reference>
<feature type="region of interest" description="Disordered" evidence="1">
    <location>
        <begin position="179"/>
        <end position="211"/>
    </location>
</feature>
<dbReference type="Gene3D" id="3.90.190.10">
    <property type="entry name" value="Protein tyrosine phosphatase superfamily"/>
    <property type="match status" value="1"/>
</dbReference>
<dbReference type="SUPFAM" id="SSF52799">
    <property type="entry name" value="(Phosphotyrosine protein) phosphatases II"/>
    <property type="match status" value="1"/>
</dbReference>
<evidence type="ECO:0000313" key="3">
    <source>
        <dbReference type="EMBL" id="QDU86410.1"/>
    </source>
</evidence>
<accession>A0A518D4M3</accession>
<evidence type="ECO:0000313" key="4">
    <source>
        <dbReference type="Proteomes" id="UP000319342"/>
    </source>
</evidence>
<dbReference type="InterPro" id="IPR029021">
    <property type="entry name" value="Prot-tyrosine_phosphatase-like"/>
</dbReference>
<dbReference type="InterPro" id="IPR005939">
    <property type="entry name" value="BLH_phosphatase-like"/>
</dbReference>
<evidence type="ECO:0000259" key="2">
    <source>
        <dbReference type="Pfam" id="PF04273"/>
    </source>
</evidence>
<feature type="domain" description="Beta-lactamase hydrolase-like protein phosphatase-like" evidence="2">
    <location>
        <begin position="54"/>
        <end position="146"/>
    </location>
</feature>
<organism evidence="3 4">
    <name type="scientific">Rohdeia mirabilis</name>
    <dbReference type="NCBI Taxonomy" id="2528008"/>
    <lineage>
        <taxon>Bacteria</taxon>
        <taxon>Pseudomonadati</taxon>
        <taxon>Planctomycetota</taxon>
        <taxon>Planctomycetia</taxon>
        <taxon>Planctomycetia incertae sedis</taxon>
        <taxon>Rohdeia</taxon>
    </lineage>
</organism>
<sequence length="211" mass="21434">MAGVVTVVVVTAFGSGCASSDEARAADVAPLETVELGALDSVFRCGDLYLASEPDAEVLDLAARRGFGAVIDLRNEAALERTPLSSQARRLGLSYSHVAIDPLALDDAAVDRVLAELDALSAVDAPVLLFSDTGDGSATVFAIYRAAVQGVGVEEALADGRAAGMKPGVSEAQVVRQVERLLEPSADSADATNAPTTPSTSSSESDAGGNA</sequence>
<evidence type="ECO:0000256" key="1">
    <source>
        <dbReference type="SAM" id="MobiDB-lite"/>
    </source>
</evidence>
<dbReference type="Pfam" id="PF04273">
    <property type="entry name" value="BLH_phosphatase"/>
    <property type="match status" value="1"/>
</dbReference>
<dbReference type="Proteomes" id="UP000319342">
    <property type="component" value="Chromosome"/>
</dbReference>
<proteinExistence type="predicted"/>
<name>A0A518D4M3_9BACT</name>
<feature type="compositionally biased region" description="Low complexity" evidence="1">
    <location>
        <begin position="184"/>
        <end position="211"/>
    </location>
</feature>
<keyword evidence="4" id="KW-1185">Reference proteome</keyword>
<gene>
    <name evidence="3" type="ORF">Pla163_35610</name>
</gene>
<dbReference type="GO" id="GO:0016787">
    <property type="term" value="F:hydrolase activity"/>
    <property type="evidence" value="ECO:0007669"/>
    <property type="project" value="InterPro"/>
</dbReference>